<proteinExistence type="predicted"/>
<name>A0A5B8K9Q7_9MOLU</name>
<evidence type="ECO:0000256" key="1">
    <source>
        <dbReference type="SAM" id="Coils"/>
    </source>
</evidence>
<feature type="coiled-coil region" evidence="1">
    <location>
        <begin position="287"/>
        <end position="334"/>
    </location>
</feature>
<keyword evidence="1" id="KW-0175">Coiled coil</keyword>
<dbReference type="PROSITE" id="PS51257">
    <property type="entry name" value="PROKAR_LIPOPROTEIN"/>
    <property type="match status" value="1"/>
</dbReference>
<evidence type="ECO:0000313" key="2">
    <source>
        <dbReference type="EMBL" id="QDY88184.1"/>
    </source>
</evidence>
<dbReference type="RefSeq" id="WP_146308617.1">
    <property type="nucleotide sequence ID" value="NZ_CP041663.1"/>
</dbReference>
<evidence type="ECO:0000313" key="3">
    <source>
        <dbReference type="Proteomes" id="UP000317512"/>
    </source>
</evidence>
<dbReference type="EMBL" id="CP041663">
    <property type="protein sequence ID" value="QDY88184.1"/>
    <property type="molecule type" value="Genomic_DNA"/>
</dbReference>
<dbReference type="AlphaFoldDB" id="A0A5B8K9Q7"/>
<gene>
    <name evidence="2" type="ORF">FOY43_00695</name>
</gene>
<protein>
    <recommendedName>
        <fullName evidence="4">Lipoprotein</fullName>
    </recommendedName>
</protein>
<evidence type="ECO:0008006" key="4">
    <source>
        <dbReference type="Google" id="ProtNLM"/>
    </source>
</evidence>
<feature type="coiled-coil region" evidence="1">
    <location>
        <begin position="582"/>
        <end position="609"/>
    </location>
</feature>
<dbReference type="OrthoDB" id="401357at2"/>
<accession>A0A5B8K9Q7</accession>
<sequence length="1063" mass="124041">MKKSKYILTGAATSVVGLTSMFFVSCEDKNSEEYIYKTHEVEIELLLQKSSQTLNSINGGLVSAPSDYPELLNQYEELNQKFMNAKESKKISLEYYKTLVEFDKTLVNKLNANIESKLNELKNQIKEIQKEKDALSSLTKEEAEQKDKLIEKLTSELNKFQTELNSIKNTWVKRNYSAKNTLLDLTKLTIETFGVLENKPELKTFYDEYKEFFKNESVKYSEILEEEDNYSSLNSFTYRIIQAALRLYLINNTAANTLGLSNNEFHFVLDPKVEKNIAFDSLFDWRISDLNKLLSHLENKNLEITDKDKIIETIETIKQRYNEKKLEAKSAYEQIVYFGYLEQNYWSVLIKDGTTDEYIPQLKAGFNVSEILNNGKITDQNVIQKINDFTIQNRDRINEIVKKYWTDLRSVYNSKIYNSLFNNAYDYKYILYDQSVKNINEIMGKLFENSLVDLKLQEQLNKEFFQEQIKSINKESSKILRIENNSYKGLVVELLNSLDVNSPFHNVIIKKFSVFDNSTNLSKAFSLSTETVQEAYNRYLSLKMEFVKLQTTINVLNMWNNLGVNLSSDNELRELMHLDEEYNKYIEIFNKTRDEAQRLEELRKQTTEAQIAKIEELKDLVYQAFEDSYSAWDLEDFTAKKHTIIDLLNKAKNGLNENYGDSKLLTPTSDLDYLVSYFDEKFEEIKSIVALNDDEANSKFREIKNIVSSINSEFANVLDLISGDTNQVSPIETETKKKTRFENWMNQISNLKSNASGIEQQKNAIKTIWSQLNMIESEIYDYYEGFGDEIFNNSYAAKNAIRKIRAEIINNESLSEEEVNNRLIQVNEQINIIVEDFKDLIKVSEDKINKYNQDAELNQPGYEFKLKALNAKAINDVISGQEIYVLLRNFFQDQENYIKFRNSFLDKDEKKQVDHDAYLITTKVTSDYIDTQKFKSLTEIDITSIFFSDERENDDNVSNIKAQFKADLMNKEMNYYRALNKFIFADDNTNIEEIKQEVFKTRNEYYSKLYENGVIIENNSTTKFRTDDLGVNPSIEKIVDLVAEYAQIIASQKVLAEIQELSK</sequence>
<reference evidence="3" key="1">
    <citation type="submission" date="2019-07" db="EMBL/GenBank/DDBJ databases">
        <title>Complete genome sequences of three Mycoplasma sp. 1220 strains.</title>
        <authorList>
            <person name="Grozner D."/>
            <person name="Forro B."/>
            <person name="Kovacs A.B."/>
            <person name="Marton S."/>
            <person name="Banyai K."/>
            <person name="Kreizinger Z."/>
            <person name="Sulyok K.M."/>
            <person name="Gyuranecz M."/>
        </authorList>
    </citation>
    <scope>NUCLEOTIDE SEQUENCE [LARGE SCALE GENOMIC DNA]</scope>
    <source>
        <strain evidence="3">MYCAV93</strain>
    </source>
</reference>
<organism evidence="2 3">
    <name type="scientific">Mycoplasma anserisalpingitidis</name>
    <dbReference type="NCBI Taxonomy" id="519450"/>
    <lineage>
        <taxon>Bacteria</taxon>
        <taxon>Bacillati</taxon>
        <taxon>Mycoplasmatota</taxon>
        <taxon>Mollicutes</taxon>
        <taxon>Mycoplasmataceae</taxon>
        <taxon>Mycoplasma</taxon>
    </lineage>
</organism>
<dbReference type="Proteomes" id="UP000317512">
    <property type="component" value="Chromosome"/>
</dbReference>
<feature type="coiled-coil region" evidence="1">
    <location>
        <begin position="68"/>
        <end position="170"/>
    </location>
</feature>